<proteinExistence type="predicted"/>
<dbReference type="InterPro" id="IPR013762">
    <property type="entry name" value="Integrase-like_cat_sf"/>
</dbReference>
<comment type="caution">
    <text evidence="5">The sequence shown here is derived from an EMBL/GenBank/DDBJ whole genome shotgun (WGS) entry which is preliminary data.</text>
</comment>
<keyword evidence="6" id="KW-1185">Reference proteome</keyword>
<dbReference type="EMBL" id="BMMW01000007">
    <property type="protein sequence ID" value="GGK68556.1"/>
    <property type="molecule type" value="Genomic_DNA"/>
</dbReference>
<evidence type="ECO:0000256" key="1">
    <source>
        <dbReference type="ARBA" id="ARBA00023125"/>
    </source>
</evidence>
<dbReference type="GO" id="GO:0006310">
    <property type="term" value="P:DNA recombination"/>
    <property type="evidence" value="ECO:0007669"/>
    <property type="project" value="UniProtKB-KW"/>
</dbReference>
<dbReference type="GO" id="GO:0015074">
    <property type="term" value="P:DNA integration"/>
    <property type="evidence" value="ECO:0007669"/>
    <property type="project" value="InterPro"/>
</dbReference>
<dbReference type="PANTHER" id="PTHR34605">
    <property type="entry name" value="PHAGE_INTEGRASE DOMAIN-CONTAINING PROTEIN"/>
    <property type="match status" value="1"/>
</dbReference>
<dbReference type="AlphaFoldDB" id="A0A917VEU8"/>
<dbReference type="PROSITE" id="PS51898">
    <property type="entry name" value="TYR_RECOMBINASE"/>
    <property type="match status" value="1"/>
</dbReference>
<accession>A0A917VEU8</accession>
<dbReference type="Proteomes" id="UP000612956">
    <property type="component" value="Unassembled WGS sequence"/>
</dbReference>
<feature type="region of interest" description="Disordered" evidence="3">
    <location>
        <begin position="1"/>
        <end position="37"/>
    </location>
</feature>
<dbReference type="Gene3D" id="1.10.443.10">
    <property type="entry name" value="Intergrase catalytic core"/>
    <property type="match status" value="1"/>
</dbReference>
<dbReference type="InterPro" id="IPR052925">
    <property type="entry name" value="Phage_Integrase-like_Recomb"/>
</dbReference>
<feature type="compositionally biased region" description="Polar residues" evidence="3">
    <location>
        <begin position="27"/>
        <end position="37"/>
    </location>
</feature>
<gene>
    <name evidence="5" type="ORF">GCM10011591_45840</name>
</gene>
<feature type="domain" description="Tyr recombinase" evidence="4">
    <location>
        <begin position="157"/>
        <end position="396"/>
    </location>
</feature>
<keyword evidence="2" id="KW-0233">DNA recombination</keyword>
<dbReference type="InterPro" id="IPR011010">
    <property type="entry name" value="DNA_brk_join_enz"/>
</dbReference>
<reference evidence="5" key="1">
    <citation type="journal article" date="2014" name="Int. J. Syst. Evol. Microbiol.">
        <title>Complete genome sequence of Corynebacterium casei LMG S-19264T (=DSM 44701T), isolated from a smear-ripened cheese.</title>
        <authorList>
            <consortium name="US DOE Joint Genome Institute (JGI-PGF)"/>
            <person name="Walter F."/>
            <person name="Albersmeier A."/>
            <person name="Kalinowski J."/>
            <person name="Ruckert C."/>
        </authorList>
    </citation>
    <scope>NUCLEOTIDE SEQUENCE</scope>
    <source>
        <strain evidence="5">CGMCC 4.7278</strain>
    </source>
</reference>
<sequence>MGAADQPDTPLVETRATVADRATDAEPTSSTTDLAPQLSTAAQQRIALATAAAKAPNTRAGYAIDFGRFERWCAKAKQRALPAHPHTVADYLTDAASTVGPDGNPAYSPDTLARWTAAIAHEHRAAGHGSPCSAAVVSDTLSGIRRLYAAAGLRRPRGADPLLSDEIRALVGAASSGHTLARRLAARRDAALILIGFVGALRSDELCAADGNDIVWHRHDGLHLILGRTKGSQEEAVTVAVPRATDPTVCPPCAWLRWRAVLHAHHDGGRGAVGLLIESETDAGLPHHICLRPPTAVLPDRCSAFRPIDRHGNVRPMALDAESLTDILRRHLTTLGYTTAEIKKFSGHSLRAGFVTAALRAGANERQIMRQTRHKSEAMVRRYQRENAPLVDNAVNSLPLL</sequence>
<dbReference type="SUPFAM" id="SSF56349">
    <property type="entry name" value="DNA breaking-rejoining enzymes"/>
    <property type="match status" value="1"/>
</dbReference>
<name>A0A917VEU8_9NOCA</name>
<evidence type="ECO:0000256" key="3">
    <source>
        <dbReference type="SAM" id="MobiDB-lite"/>
    </source>
</evidence>
<organism evidence="5 6">
    <name type="scientific">Nocardia camponoti</name>
    <dbReference type="NCBI Taxonomy" id="1616106"/>
    <lineage>
        <taxon>Bacteria</taxon>
        <taxon>Bacillati</taxon>
        <taxon>Actinomycetota</taxon>
        <taxon>Actinomycetes</taxon>
        <taxon>Mycobacteriales</taxon>
        <taxon>Nocardiaceae</taxon>
        <taxon>Nocardia</taxon>
    </lineage>
</organism>
<dbReference type="Gene3D" id="1.10.150.130">
    <property type="match status" value="1"/>
</dbReference>
<dbReference type="InterPro" id="IPR002104">
    <property type="entry name" value="Integrase_catalytic"/>
</dbReference>
<protein>
    <submittedName>
        <fullName evidence="5">Integrase</fullName>
    </submittedName>
</protein>
<keyword evidence="1" id="KW-0238">DNA-binding</keyword>
<evidence type="ECO:0000313" key="5">
    <source>
        <dbReference type="EMBL" id="GGK68556.1"/>
    </source>
</evidence>
<dbReference type="PANTHER" id="PTHR34605:SF4">
    <property type="entry name" value="DNA ADENINE METHYLTRANSFERASE"/>
    <property type="match status" value="1"/>
</dbReference>
<evidence type="ECO:0000313" key="6">
    <source>
        <dbReference type="Proteomes" id="UP000612956"/>
    </source>
</evidence>
<reference evidence="5" key="2">
    <citation type="submission" date="2020-09" db="EMBL/GenBank/DDBJ databases">
        <authorList>
            <person name="Sun Q."/>
            <person name="Zhou Y."/>
        </authorList>
    </citation>
    <scope>NUCLEOTIDE SEQUENCE</scope>
    <source>
        <strain evidence="5">CGMCC 4.7278</strain>
    </source>
</reference>
<evidence type="ECO:0000256" key="2">
    <source>
        <dbReference type="ARBA" id="ARBA00023172"/>
    </source>
</evidence>
<dbReference type="GO" id="GO:0003677">
    <property type="term" value="F:DNA binding"/>
    <property type="evidence" value="ECO:0007669"/>
    <property type="project" value="UniProtKB-KW"/>
</dbReference>
<dbReference type="SUPFAM" id="SSF47823">
    <property type="entry name" value="lambda integrase-like, N-terminal domain"/>
    <property type="match status" value="1"/>
</dbReference>
<evidence type="ECO:0000259" key="4">
    <source>
        <dbReference type="PROSITE" id="PS51898"/>
    </source>
</evidence>
<dbReference type="InterPro" id="IPR010998">
    <property type="entry name" value="Integrase_recombinase_N"/>
</dbReference>
<dbReference type="RefSeq" id="WP_188831149.1">
    <property type="nucleotide sequence ID" value="NZ_BMMW01000007.1"/>
</dbReference>